<accession>A0A8X7N785</accession>
<dbReference type="EMBL" id="LWDG02000243">
    <property type="protein sequence ID" value="KAE8267264.1"/>
    <property type="molecule type" value="Genomic_DNA"/>
</dbReference>
<evidence type="ECO:0000256" key="1">
    <source>
        <dbReference type="SAM" id="Phobius"/>
    </source>
</evidence>
<evidence type="ECO:0000313" key="3">
    <source>
        <dbReference type="Proteomes" id="UP000078113"/>
    </source>
</evidence>
<feature type="transmembrane region" description="Helical" evidence="1">
    <location>
        <begin position="207"/>
        <end position="228"/>
    </location>
</feature>
<dbReference type="Proteomes" id="UP000078113">
    <property type="component" value="Unassembled WGS sequence"/>
</dbReference>
<gene>
    <name evidence="2" type="ORF">A4X09_0g5089</name>
</gene>
<reference evidence="2" key="1">
    <citation type="submission" date="2016-04" db="EMBL/GenBank/DDBJ databases">
        <authorList>
            <person name="Nguyen H.D."/>
            <person name="Samba Siva P."/>
            <person name="Cullis J."/>
            <person name="Levesque C.A."/>
            <person name="Hambleton S."/>
        </authorList>
    </citation>
    <scope>NUCLEOTIDE SEQUENCE</scope>
    <source>
        <strain evidence="2">DAOMC 236422</strain>
    </source>
</reference>
<keyword evidence="1" id="KW-0812">Transmembrane</keyword>
<evidence type="ECO:0000313" key="2">
    <source>
        <dbReference type="EMBL" id="KAE8267264.1"/>
    </source>
</evidence>
<name>A0A8X7N785_9BASI</name>
<sequence>MTTEARPVEKLVESITRFDGYNWPLWSFQVKMVLRGNGLWSTVDPGNPPTSSPAESVVWYEKADRALAVIALSCSIATQTDIMALEKMHSSPKDLFEYLQSRYAARSELARRRLRHEIDIVLSNKLSSDVSGRMQELDYLGRLYDRFREVGGSMDEANQCAEVVRSLSDPALVESVRDIESWRYLVFKLLNATRQMNARALATSRKAALATTCFFLLCFALFFFYVFLG</sequence>
<keyword evidence="3" id="KW-1185">Reference proteome</keyword>
<reference evidence="2" key="2">
    <citation type="journal article" date="2019" name="IMA Fungus">
        <title>Genome sequencing and comparison of five Tilletia species to identify candidate genes for the detection of regulated species infecting wheat.</title>
        <authorList>
            <person name="Nguyen H.D.T."/>
            <person name="Sultana T."/>
            <person name="Kesanakurti P."/>
            <person name="Hambleton S."/>
        </authorList>
    </citation>
    <scope>NUCLEOTIDE SEQUENCE</scope>
    <source>
        <strain evidence="2">DAOMC 236422</strain>
    </source>
</reference>
<keyword evidence="1" id="KW-1133">Transmembrane helix</keyword>
<organism evidence="2 3">
    <name type="scientific">Tilletia walkeri</name>
    <dbReference type="NCBI Taxonomy" id="117179"/>
    <lineage>
        <taxon>Eukaryota</taxon>
        <taxon>Fungi</taxon>
        <taxon>Dikarya</taxon>
        <taxon>Basidiomycota</taxon>
        <taxon>Ustilaginomycotina</taxon>
        <taxon>Exobasidiomycetes</taxon>
        <taxon>Tilletiales</taxon>
        <taxon>Tilletiaceae</taxon>
        <taxon>Tilletia</taxon>
    </lineage>
</organism>
<protein>
    <submittedName>
        <fullName evidence="2">Uncharacterized protein</fullName>
    </submittedName>
</protein>
<keyword evidence="1" id="KW-0472">Membrane</keyword>
<comment type="caution">
    <text evidence="2">The sequence shown here is derived from an EMBL/GenBank/DDBJ whole genome shotgun (WGS) entry which is preliminary data.</text>
</comment>
<proteinExistence type="predicted"/>
<dbReference type="AlphaFoldDB" id="A0A8X7N785"/>